<evidence type="ECO:0000313" key="7">
    <source>
        <dbReference type="Proteomes" id="UP000050794"/>
    </source>
</evidence>
<dbReference type="GO" id="GO:0005634">
    <property type="term" value="C:nucleus"/>
    <property type="evidence" value="ECO:0007669"/>
    <property type="project" value="TreeGrafter"/>
</dbReference>
<gene>
    <name evidence="6" type="ORF">TCNE_LOCUS3924</name>
</gene>
<keyword evidence="4" id="KW-0418">Kinase</keyword>
<sequence length="196" mass="22440">MRFWLSEVFGERWIEFIVLLLAMLSSARTDAWINIDMSSARAVLNELLYGEPVFSGRYGLKQLIALIRVLGTSSRKEILEMNPHYIEQKISVVKQFLIAFSIYQVSGMPNSKDYFLLSDIPLISYGNLSEVVDCPTDTPFPTDVTVDELPSDANPLPILCPHLFRDTLYSRLQSIAPPHQRPFTGPHWFRELYTPD</sequence>
<name>A0A183U605_TOXCA</name>
<accession>A0A183U605</accession>
<dbReference type="GO" id="GO:0005737">
    <property type="term" value="C:cytoplasm"/>
    <property type="evidence" value="ECO:0007669"/>
    <property type="project" value="TreeGrafter"/>
</dbReference>
<dbReference type="GO" id="GO:0004674">
    <property type="term" value="F:protein serine/threonine kinase activity"/>
    <property type="evidence" value="ECO:0007669"/>
    <property type="project" value="UniProtKB-KW"/>
</dbReference>
<dbReference type="PANTHER" id="PTHR24057:SF0">
    <property type="entry name" value="PROTEIN KINASE SHAGGY-RELATED"/>
    <property type="match status" value="1"/>
</dbReference>
<keyword evidence="5" id="KW-0067">ATP-binding</keyword>
<dbReference type="GO" id="GO:0005524">
    <property type="term" value="F:ATP binding"/>
    <property type="evidence" value="ECO:0007669"/>
    <property type="project" value="UniProtKB-KW"/>
</dbReference>
<reference evidence="6 7" key="2">
    <citation type="submission" date="2018-11" db="EMBL/GenBank/DDBJ databases">
        <authorList>
            <consortium name="Pathogen Informatics"/>
        </authorList>
    </citation>
    <scope>NUCLEOTIDE SEQUENCE [LARGE SCALE GENOMIC DNA]</scope>
</reference>
<dbReference type="GO" id="GO:0030154">
    <property type="term" value="P:cell differentiation"/>
    <property type="evidence" value="ECO:0007669"/>
    <property type="project" value="TreeGrafter"/>
</dbReference>
<evidence type="ECO:0000313" key="8">
    <source>
        <dbReference type="WBParaSite" id="TCNE_0000392501-mRNA-1"/>
    </source>
</evidence>
<reference evidence="8" key="1">
    <citation type="submission" date="2016-06" db="UniProtKB">
        <authorList>
            <consortium name="WormBaseParasite"/>
        </authorList>
    </citation>
    <scope>IDENTIFICATION</scope>
</reference>
<dbReference type="Proteomes" id="UP000050794">
    <property type="component" value="Unassembled WGS sequence"/>
</dbReference>
<evidence type="ECO:0000256" key="5">
    <source>
        <dbReference type="ARBA" id="ARBA00022840"/>
    </source>
</evidence>
<evidence type="ECO:0000313" key="6">
    <source>
        <dbReference type="EMBL" id="VDM29641.1"/>
    </source>
</evidence>
<dbReference type="WBParaSite" id="TCNE_0000392501-mRNA-1">
    <property type="protein sequence ID" value="TCNE_0000392501-mRNA-1"/>
    <property type="gene ID" value="TCNE_0000392501"/>
</dbReference>
<keyword evidence="1" id="KW-0723">Serine/threonine-protein kinase</keyword>
<keyword evidence="2" id="KW-0808">Transferase</keyword>
<dbReference type="Gene3D" id="1.10.510.10">
    <property type="entry name" value="Transferase(Phosphotransferase) domain 1"/>
    <property type="match status" value="1"/>
</dbReference>
<dbReference type="PANTHER" id="PTHR24057">
    <property type="entry name" value="GLYCOGEN SYNTHASE KINASE-3 ALPHA"/>
    <property type="match status" value="1"/>
</dbReference>
<dbReference type="AlphaFoldDB" id="A0A183U605"/>
<dbReference type="InterPro" id="IPR050591">
    <property type="entry name" value="GSK-3"/>
</dbReference>
<proteinExistence type="predicted"/>
<evidence type="ECO:0000256" key="3">
    <source>
        <dbReference type="ARBA" id="ARBA00022741"/>
    </source>
</evidence>
<dbReference type="EMBL" id="UYWY01005713">
    <property type="protein sequence ID" value="VDM29641.1"/>
    <property type="molecule type" value="Genomic_DNA"/>
</dbReference>
<organism evidence="7 8">
    <name type="scientific">Toxocara canis</name>
    <name type="common">Canine roundworm</name>
    <dbReference type="NCBI Taxonomy" id="6265"/>
    <lineage>
        <taxon>Eukaryota</taxon>
        <taxon>Metazoa</taxon>
        <taxon>Ecdysozoa</taxon>
        <taxon>Nematoda</taxon>
        <taxon>Chromadorea</taxon>
        <taxon>Rhabditida</taxon>
        <taxon>Spirurina</taxon>
        <taxon>Ascaridomorpha</taxon>
        <taxon>Ascaridoidea</taxon>
        <taxon>Toxocaridae</taxon>
        <taxon>Toxocara</taxon>
    </lineage>
</organism>
<evidence type="ECO:0000256" key="2">
    <source>
        <dbReference type="ARBA" id="ARBA00022679"/>
    </source>
</evidence>
<protein>
    <submittedName>
        <fullName evidence="8">DUF1985 domain-containing protein</fullName>
    </submittedName>
</protein>
<keyword evidence="3" id="KW-0547">Nucleotide-binding</keyword>
<evidence type="ECO:0000256" key="4">
    <source>
        <dbReference type="ARBA" id="ARBA00022777"/>
    </source>
</evidence>
<evidence type="ECO:0000256" key="1">
    <source>
        <dbReference type="ARBA" id="ARBA00022527"/>
    </source>
</evidence>
<dbReference type="GO" id="GO:0007165">
    <property type="term" value="P:signal transduction"/>
    <property type="evidence" value="ECO:0007669"/>
    <property type="project" value="TreeGrafter"/>
</dbReference>
<keyword evidence="7" id="KW-1185">Reference proteome</keyword>